<feature type="domain" description="Myb-like" evidence="1">
    <location>
        <begin position="1"/>
        <end position="49"/>
    </location>
</feature>
<proteinExistence type="predicted"/>
<dbReference type="PROSITE" id="PS50090">
    <property type="entry name" value="MYB_LIKE"/>
    <property type="match status" value="1"/>
</dbReference>
<comment type="caution">
    <text evidence="2">The sequence shown here is derived from an EMBL/GenBank/DDBJ whole genome shotgun (WGS) entry which is preliminary data.</text>
</comment>
<keyword evidence="4" id="KW-1185">Reference proteome</keyword>
<dbReference type="EMBL" id="CAXDID020000637">
    <property type="protein sequence ID" value="CAL6107541.1"/>
    <property type="molecule type" value="Genomic_DNA"/>
</dbReference>
<dbReference type="Proteomes" id="UP001642409">
    <property type="component" value="Unassembled WGS sequence"/>
</dbReference>
<reference evidence="3 4" key="2">
    <citation type="submission" date="2024-07" db="EMBL/GenBank/DDBJ databases">
        <authorList>
            <person name="Akdeniz Z."/>
        </authorList>
    </citation>
    <scope>NUCLEOTIDE SEQUENCE [LARGE SCALE GENOMIC DNA]</scope>
</reference>
<accession>A0AA86PG76</accession>
<name>A0AA86PG76_9EUKA</name>
<organism evidence="2">
    <name type="scientific">Hexamita inflata</name>
    <dbReference type="NCBI Taxonomy" id="28002"/>
    <lineage>
        <taxon>Eukaryota</taxon>
        <taxon>Metamonada</taxon>
        <taxon>Diplomonadida</taxon>
        <taxon>Hexamitidae</taxon>
        <taxon>Hexamitinae</taxon>
        <taxon>Hexamita</taxon>
    </lineage>
</organism>
<dbReference type="EMBL" id="CATOUU010000609">
    <property type="protein sequence ID" value="CAI9935375.1"/>
    <property type="molecule type" value="Genomic_DNA"/>
</dbReference>
<evidence type="ECO:0000313" key="3">
    <source>
        <dbReference type="EMBL" id="CAL6107541.1"/>
    </source>
</evidence>
<dbReference type="AlphaFoldDB" id="A0AA86PG76"/>
<reference evidence="2" key="1">
    <citation type="submission" date="2023-06" db="EMBL/GenBank/DDBJ databases">
        <authorList>
            <person name="Kurt Z."/>
        </authorList>
    </citation>
    <scope>NUCLEOTIDE SEQUENCE</scope>
</reference>
<gene>
    <name evidence="2" type="ORF">HINF_LOCUS23020</name>
    <name evidence="3" type="ORF">HINF_LOCUS74540</name>
</gene>
<dbReference type="Pfam" id="PF00249">
    <property type="entry name" value="Myb_DNA-binding"/>
    <property type="match status" value="1"/>
</dbReference>
<evidence type="ECO:0000313" key="4">
    <source>
        <dbReference type="Proteomes" id="UP001642409"/>
    </source>
</evidence>
<dbReference type="InterPro" id="IPR009057">
    <property type="entry name" value="Homeodomain-like_sf"/>
</dbReference>
<dbReference type="CDD" id="cd00167">
    <property type="entry name" value="SANT"/>
    <property type="match status" value="1"/>
</dbReference>
<evidence type="ECO:0000313" key="2">
    <source>
        <dbReference type="EMBL" id="CAI9935375.1"/>
    </source>
</evidence>
<dbReference type="SMART" id="SM00717">
    <property type="entry name" value="SANT"/>
    <property type="match status" value="1"/>
</dbReference>
<dbReference type="Gene3D" id="1.10.10.60">
    <property type="entry name" value="Homeodomain-like"/>
    <property type="match status" value="1"/>
</dbReference>
<evidence type="ECO:0000259" key="1">
    <source>
        <dbReference type="PROSITE" id="PS50090"/>
    </source>
</evidence>
<dbReference type="InterPro" id="IPR001005">
    <property type="entry name" value="SANT/Myb"/>
</dbReference>
<protein>
    <recommendedName>
        <fullName evidence="1">Myb-like domain-containing protein</fullName>
    </recommendedName>
</protein>
<sequence>MSYQKWTHEEELKLKLAVDKYGNDWDVICAEEFPQRRVVCLKNKYYCRIYNNPAFDQKCQGKKAAKDNQHAIDNDLIFSDLKVKVIQNSSSDQKEELNWSDNFLLMYIRDVILQ</sequence>
<dbReference type="SUPFAM" id="SSF46689">
    <property type="entry name" value="Homeodomain-like"/>
    <property type="match status" value="1"/>
</dbReference>